<proteinExistence type="predicted"/>
<dbReference type="Proteomes" id="UP000190135">
    <property type="component" value="Unassembled WGS sequence"/>
</dbReference>
<gene>
    <name evidence="2" type="ORF">SAMN05428963_10562</name>
</gene>
<dbReference type="RefSeq" id="WP_078707979.1">
    <property type="nucleotide sequence ID" value="NZ_FUXL01000005.1"/>
</dbReference>
<dbReference type="NCBIfam" id="TIGR02786">
    <property type="entry name" value="addB_alphas"/>
    <property type="match status" value="1"/>
</dbReference>
<dbReference type="EMBL" id="FUXL01000005">
    <property type="protein sequence ID" value="SKA03410.1"/>
    <property type="molecule type" value="Genomic_DNA"/>
</dbReference>
<feature type="domain" description="PD-(D/E)XK endonuclease-like" evidence="1">
    <location>
        <begin position="751"/>
        <end position="991"/>
    </location>
</feature>
<evidence type="ECO:0000313" key="3">
    <source>
        <dbReference type="Proteomes" id="UP000190135"/>
    </source>
</evidence>
<dbReference type="InterPro" id="IPR014153">
    <property type="entry name" value="Ds_break_AddB"/>
</dbReference>
<dbReference type="STRING" id="1365950.SAMN05428963_10562"/>
<evidence type="ECO:0000259" key="1">
    <source>
        <dbReference type="Pfam" id="PF12705"/>
    </source>
</evidence>
<dbReference type="SUPFAM" id="SSF52540">
    <property type="entry name" value="P-loop containing nucleoside triphosphate hydrolases"/>
    <property type="match status" value="1"/>
</dbReference>
<keyword evidence="2" id="KW-0067">ATP-binding</keyword>
<dbReference type="InterPro" id="IPR038726">
    <property type="entry name" value="PDDEXK_AddAB-type"/>
</dbReference>
<dbReference type="InterPro" id="IPR011604">
    <property type="entry name" value="PDDEXK-like_dom_sf"/>
</dbReference>
<dbReference type="AlphaFoldDB" id="A0A1T4QHY9"/>
<keyword evidence="3" id="KW-1185">Reference proteome</keyword>
<dbReference type="Gene3D" id="3.90.320.10">
    <property type="match status" value="1"/>
</dbReference>
<evidence type="ECO:0000313" key="2">
    <source>
        <dbReference type="EMBL" id="SKA03410.1"/>
    </source>
</evidence>
<accession>A0A1T4QHY9</accession>
<dbReference type="InterPro" id="IPR027417">
    <property type="entry name" value="P-loop_NTPase"/>
</dbReference>
<name>A0A1T4QHY9_9HYPH</name>
<sequence>MRPHLFSIPPGVPFLRTLAGALASGELVPGFSAAGDPLAFAAATIFVPTRRAARVLAAEIGAALGGEAAILPSIRLLGAVDETSLVFTSGAPDLSATMDALERRLLIARLVRQWKSQISTETIRLLAKEEVDLPASSADALWLSGDLCALLDEVEDQAIDLAPLATLAPDRLAHWWQLTLTFLQILTKHWPEVLAERGVVDAARARNAWLRGEAERLTRDGARGPVIVAGSTATAPATLAFLKAVAHLPNGAVVLPGLDRDLDRSAYEAIDLARSAAAPGHAQYGLKRILAALGAERDEVTHLDAALPPLLRARERLVADALRPAETTDAWAGALPEAGALDDLALIEAGDEREEALAIAAALRTAISKDGTKAALVTPDRNLARRVVSELSRFGIAANDSAGRPLAATAPGTLLILAAEVALQPGDPVPLLSLLKHPLARFGLSADAARRAARTIEMIALRGGAAVADVVGLAGLYDKRRAALEEEGARPARPIALVSHEDRDMAATVARDVEAALAPLTGLRASAPQEIAAFATAATKALEALCRDSESDASNLYAEEAGTALATFLSALVHAPETRFSFDPFELPDVLRALMAGETVKPRGGLSARVFIWGALEARLQSVDTVILGGLNEGSWPGAARNDAFLSRIMRTDLALDPPERRIGLAAHDFTMALGASRAILSRSLRSGGAPTIASRWLQRLLTIAGPDGAAELRQAGAPYLTAARTLDELPPEKHMEPPAPRPPLAQRPTRFSVTEVETLIRDPYAVHARRILRLEKMPPLIRDPGAADRGSLYHRILARFVMEGVAPRADDAESRLIEIAREEFLTEDLPVEVEAVWWPRMEGLARRFLEWERGRDEAVKARHAELGGWIELADIGLTLTGFADRIDELKDGSLELIDFKTGTEPSAKQARTLLAPQLPLEGAMVKRGGFKGLEEGRRVADLLYVRLRERDFYDERLSFEDKKAGVVTTADDLSEAALEKLKGLHAAYRDEKRPYLARQRPFRAGDFSADYDHLSRAREWAAGDDGAGDGE</sequence>
<dbReference type="Pfam" id="PF12705">
    <property type="entry name" value="PDDEXK_1"/>
    <property type="match status" value="1"/>
</dbReference>
<keyword evidence="2" id="KW-0547">Nucleotide-binding</keyword>
<dbReference type="OrthoDB" id="9780606at2"/>
<protein>
    <submittedName>
        <fullName evidence="2">ATP-dependent helicase/nuclease subunit B</fullName>
    </submittedName>
</protein>
<organism evidence="2 3">
    <name type="scientific">Consotaella salsifontis</name>
    <dbReference type="NCBI Taxonomy" id="1365950"/>
    <lineage>
        <taxon>Bacteria</taxon>
        <taxon>Pseudomonadati</taxon>
        <taxon>Pseudomonadota</taxon>
        <taxon>Alphaproteobacteria</taxon>
        <taxon>Hyphomicrobiales</taxon>
        <taxon>Aurantimonadaceae</taxon>
        <taxon>Consotaella</taxon>
    </lineage>
</organism>
<keyword evidence="2" id="KW-0347">Helicase</keyword>
<dbReference type="GO" id="GO:0004386">
    <property type="term" value="F:helicase activity"/>
    <property type="evidence" value="ECO:0007669"/>
    <property type="project" value="UniProtKB-KW"/>
</dbReference>
<keyword evidence="2" id="KW-0378">Hydrolase</keyword>
<reference evidence="2 3" key="1">
    <citation type="submission" date="2017-02" db="EMBL/GenBank/DDBJ databases">
        <authorList>
            <person name="Peterson S.W."/>
        </authorList>
    </citation>
    <scope>NUCLEOTIDE SEQUENCE [LARGE SCALE GENOMIC DNA]</scope>
    <source>
        <strain evidence="2 3">USBA 369</strain>
    </source>
</reference>